<feature type="region of interest" description="Disordered" evidence="1">
    <location>
        <begin position="159"/>
        <end position="184"/>
    </location>
</feature>
<protein>
    <submittedName>
        <fullName evidence="2">Uncharacterized protein</fullName>
    </submittedName>
</protein>
<evidence type="ECO:0000256" key="1">
    <source>
        <dbReference type="SAM" id="MobiDB-lite"/>
    </source>
</evidence>
<name>A0AAD2FWF0_9STRA</name>
<evidence type="ECO:0000313" key="3">
    <source>
        <dbReference type="Proteomes" id="UP001295423"/>
    </source>
</evidence>
<sequence>MTSVLATKKDDVMKVVDETAAAVAVAAEEKTDIDDALGAGSKRRFFPRVKHLLTREWESFLAGVLDAMDQAHAPSAAVASHKATNPWFKAFELVYDGVASDCSVPTGKNRFHKFKDKIVELWNAMEQEAPDDHPLKPRSMEQLNLYRQACEEQQKAELNDAKATGGKASMIKKSPLGGSAMKRPYSSTFHPTTGRMWKHLDEGSALQKLPEPLKSLTHLRHMATEIGASGAKQDIEVQYMAELYSYLGESTGEPFEKSQILTALYRLSQTPKEAKDVLAAYERAVQEYLIQMSPPNAKSAEV</sequence>
<dbReference type="Proteomes" id="UP001295423">
    <property type="component" value="Unassembled WGS sequence"/>
</dbReference>
<comment type="caution">
    <text evidence="2">The sequence shown here is derived from an EMBL/GenBank/DDBJ whole genome shotgun (WGS) entry which is preliminary data.</text>
</comment>
<keyword evidence="3" id="KW-1185">Reference proteome</keyword>
<dbReference type="EMBL" id="CAKOGP040001869">
    <property type="protein sequence ID" value="CAJ1954731.1"/>
    <property type="molecule type" value="Genomic_DNA"/>
</dbReference>
<evidence type="ECO:0000313" key="2">
    <source>
        <dbReference type="EMBL" id="CAJ1954731.1"/>
    </source>
</evidence>
<accession>A0AAD2FWF0</accession>
<proteinExistence type="predicted"/>
<organism evidence="2 3">
    <name type="scientific">Cylindrotheca closterium</name>
    <dbReference type="NCBI Taxonomy" id="2856"/>
    <lineage>
        <taxon>Eukaryota</taxon>
        <taxon>Sar</taxon>
        <taxon>Stramenopiles</taxon>
        <taxon>Ochrophyta</taxon>
        <taxon>Bacillariophyta</taxon>
        <taxon>Bacillariophyceae</taxon>
        <taxon>Bacillariophycidae</taxon>
        <taxon>Bacillariales</taxon>
        <taxon>Bacillariaceae</taxon>
        <taxon>Cylindrotheca</taxon>
    </lineage>
</organism>
<reference evidence="2" key="1">
    <citation type="submission" date="2023-08" db="EMBL/GenBank/DDBJ databases">
        <authorList>
            <person name="Audoor S."/>
            <person name="Bilcke G."/>
        </authorList>
    </citation>
    <scope>NUCLEOTIDE SEQUENCE</scope>
</reference>
<gene>
    <name evidence="2" type="ORF">CYCCA115_LOCUS15323</name>
</gene>
<dbReference type="AlphaFoldDB" id="A0AAD2FWF0"/>